<dbReference type="InterPro" id="IPR050534">
    <property type="entry name" value="Coronavir_polyprotein_1ab"/>
</dbReference>
<dbReference type="RefSeq" id="WP_062902914.1">
    <property type="nucleotide sequence ID" value="NZ_CP013342.1"/>
</dbReference>
<evidence type="ECO:0000256" key="3">
    <source>
        <dbReference type="ARBA" id="ARBA00022801"/>
    </source>
</evidence>
<dbReference type="PANTHER" id="PTHR43788:SF8">
    <property type="entry name" value="DNA-BINDING PROTEIN SMUBP-2"/>
    <property type="match status" value="1"/>
</dbReference>
<dbReference type="Gene3D" id="3.40.50.300">
    <property type="entry name" value="P-loop containing nucleotide triphosphate hydrolases"/>
    <property type="match status" value="2"/>
</dbReference>
<dbReference type="EMBL" id="CP013342">
    <property type="protein sequence ID" value="AMU96663.1"/>
    <property type="molecule type" value="Genomic_DNA"/>
</dbReference>
<reference evidence="9" key="1">
    <citation type="submission" date="2015-11" db="EMBL/GenBank/DDBJ databases">
        <title>Complete genome sequence of a polyethylene glycol-degrading strain Sphingopyxis terrae strain 203-1 (NBRC 15098).</title>
        <authorList>
            <person name="Yoshiyuki O."/>
            <person name="Shouta N."/>
            <person name="Nagata Y."/>
            <person name="Numata M."/>
            <person name="Tsuchikane K."/>
            <person name="Hosoyama A."/>
            <person name="Yamazoe A."/>
            <person name="Tsuda M."/>
            <person name="Fujita N."/>
            <person name="Kawai F."/>
        </authorList>
    </citation>
    <scope>NUCLEOTIDE SEQUENCE [LARGE SCALE GENOMIC DNA]</scope>
    <source>
        <strain evidence="9">203-1</strain>
    </source>
</reference>
<feature type="domain" description="DNA2/NAM7 helicase helicase" evidence="6">
    <location>
        <begin position="277"/>
        <end position="362"/>
    </location>
</feature>
<dbReference type="CDD" id="cd18808">
    <property type="entry name" value="SF1_C_Upf1"/>
    <property type="match status" value="1"/>
</dbReference>
<accession>A0A142W3S2</accession>
<dbReference type="SUPFAM" id="SSF52540">
    <property type="entry name" value="P-loop containing nucleoside triphosphate hydrolases"/>
    <property type="match status" value="1"/>
</dbReference>
<evidence type="ECO:0000256" key="1">
    <source>
        <dbReference type="ARBA" id="ARBA00007913"/>
    </source>
</evidence>
<organism evidence="8 9">
    <name type="scientific">Sphingopyxis terrae subsp. terrae NBRC 15098</name>
    <dbReference type="NCBI Taxonomy" id="1219058"/>
    <lineage>
        <taxon>Bacteria</taxon>
        <taxon>Pseudomonadati</taxon>
        <taxon>Pseudomonadota</taxon>
        <taxon>Alphaproteobacteria</taxon>
        <taxon>Sphingomonadales</taxon>
        <taxon>Sphingomonadaceae</taxon>
        <taxon>Sphingopyxis</taxon>
    </lineage>
</organism>
<evidence type="ECO:0000256" key="2">
    <source>
        <dbReference type="ARBA" id="ARBA00022741"/>
    </source>
</evidence>
<dbReference type="InterPro" id="IPR047187">
    <property type="entry name" value="SF1_C_Upf1"/>
</dbReference>
<evidence type="ECO:0000259" key="6">
    <source>
        <dbReference type="Pfam" id="PF13086"/>
    </source>
</evidence>
<dbReference type="GO" id="GO:0005524">
    <property type="term" value="F:ATP binding"/>
    <property type="evidence" value="ECO:0007669"/>
    <property type="project" value="UniProtKB-KW"/>
</dbReference>
<dbReference type="AlphaFoldDB" id="A0A142W3S2"/>
<keyword evidence="2" id="KW-0547">Nucleotide-binding</keyword>
<dbReference type="InterPro" id="IPR041679">
    <property type="entry name" value="DNA2/NAM7-like_C"/>
</dbReference>
<dbReference type="GO" id="GO:0043139">
    <property type="term" value="F:5'-3' DNA helicase activity"/>
    <property type="evidence" value="ECO:0007669"/>
    <property type="project" value="TreeGrafter"/>
</dbReference>
<protein>
    <recommendedName>
        <fullName evidence="10">AAA family ATPase</fullName>
    </recommendedName>
</protein>
<evidence type="ECO:0000256" key="5">
    <source>
        <dbReference type="ARBA" id="ARBA00022840"/>
    </source>
</evidence>
<sequence>MAITRAAIQGALEAERSFVQKGGRVEVKSADWEDGYLVLVVRSVKGQRRVVIDEALEGVRAKWGEELEAGGLIKLVDSDNDRIVIQVAAGGMPPVGSQVWLFPGDFLGPLIDMWAGEMGALAAKRLRQTKEETEPLQPILPLGDLFADLRERQVKAVQSSAFRCSIIIGPPGTGKTYTIGALGAYLLKRFPKSRILLLGPTNVAVDTALVSIDDWLRRTDKAEIAKKAKRVGAYFDPRKFVDRPHLLAPGIAEKGAEFLLLEASEPSKSKVGEHIRWKDKLSALRKELGADISAVASESRLVATTVSSSITWHETLREAGPWHFVICDEASQVIGPAALMVPAMGQQTIFAGDPCQLSPIVQCAGPREKALLGRTAFDLFAHTPTTMLNEQSRMAVGICQAVSTTFYNGELKVCRKALADPEWKIQRSPFFVDGREIPRVCFDQVSEPATYSQNYGGFIRFQSAKLIETIVDNLAGSYVDPHDILVLTPFRAQRTLIRNFLRRRHPEISVSTVHRAQGSERTLVIFDPVDGTASFLKGRDGERLINVAISRAKAHVVVPFVRDDLENPALGLLHKIASKSFQTAGKYAHPFTFSSLVN</sequence>
<dbReference type="Proteomes" id="UP000076234">
    <property type="component" value="Chromosome"/>
</dbReference>
<evidence type="ECO:0000256" key="4">
    <source>
        <dbReference type="ARBA" id="ARBA00022806"/>
    </source>
</evidence>
<dbReference type="InterPro" id="IPR041677">
    <property type="entry name" value="DNA2/NAM7_AAA_11"/>
</dbReference>
<keyword evidence="5" id="KW-0067">ATP-binding</keyword>
<name>A0A142W3S2_9SPHN</name>
<dbReference type="GO" id="GO:0016787">
    <property type="term" value="F:hydrolase activity"/>
    <property type="evidence" value="ECO:0007669"/>
    <property type="project" value="UniProtKB-KW"/>
</dbReference>
<feature type="domain" description="DNA2/NAM7 helicase helicase" evidence="6">
    <location>
        <begin position="155"/>
        <end position="233"/>
    </location>
</feature>
<dbReference type="KEGG" id="ster:AOA14_18855"/>
<evidence type="ECO:0000313" key="8">
    <source>
        <dbReference type="EMBL" id="AMU96663.1"/>
    </source>
</evidence>
<keyword evidence="3" id="KW-0378">Hydrolase</keyword>
<dbReference type="Pfam" id="PF13086">
    <property type="entry name" value="AAA_11"/>
    <property type="match status" value="2"/>
</dbReference>
<dbReference type="Pfam" id="PF13087">
    <property type="entry name" value="AAA_12"/>
    <property type="match status" value="1"/>
</dbReference>
<proteinExistence type="inferred from homology"/>
<evidence type="ECO:0000259" key="7">
    <source>
        <dbReference type="Pfam" id="PF13087"/>
    </source>
</evidence>
<keyword evidence="4" id="KW-0347">Helicase</keyword>
<feature type="domain" description="DNA2/NAM7 helicase-like C-terminal" evidence="7">
    <location>
        <begin position="383"/>
        <end position="558"/>
    </location>
</feature>
<reference evidence="8 9" key="2">
    <citation type="journal article" date="2016" name="Genome Announc.">
        <title>Complete Genome Sequence of Sphingopyxis terrae Strain 203-1 (NBRC 111660), a Polyethylene Glycol Degrader.</title>
        <authorList>
            <person name="Ohtsubo Y."/>
            <person name="Nonoyama S."/>
            <person name="Nagata Y."/>
            <person name="Numata M."/>
            <person name="Tsuchikane K."/>
            <person name="Hosoyama A."/>
            <person name="Yamazoe A."/>
            <person name="Tsuda M."/>
            <person name="Fujita N."/>
            <person name="Kawai F."/>
        </authorList>
    </citation>
    <scope>NUCLEOTIDE SEQUENCE [LARGE SCALE GENOMIC DNA]</scope>
    <source>
        <strain evidence="8 9">203-1</strain>
    </source>
</reference>
<gene>
    <name evidence="8" type="ORF">AOA14_18855</name>
</gene>
<dbReference type="PANTHER" id="PTHR43788">
    <property type="entry name" value="DNA2/NAM7 HELICASE FAMILY MEMBER"/>
    <property type="match status" value="1"/>
</dbReference>
<evidence type="ECO:0008006" key="10">
    <source>
        <dbReference type="Google" id="ProtNLM"/>
    </source>
</evidence>
<evidence type="ECO:0000313" key="9">
    <source>
        <dbReference type="Proteomes" id="UP000076234"/>
    </source>
</evidence>
<dbReference type="InterPro" id="IPR027417">
    <property type="entry name" value="P-loop_NTPase"/>
</dbReference>
<dbReference type="STRING" id="1219058.AOA14_18855"/>
<comment type="similarity">
    <text evidence="1">Belongs to the DNA2/NAM7 helicase family.</text>
</comment>